<dbReference type="AlphaFoldDB" id="A0A1B0BD44"/>
<protein>
    <submittedName>
        <fullName evidence="1">Uncharacterized protein</fullName>
    </submittedName>
</protein>
<dbReference type="Proteomes" id="UP000092460">
    <property type="component" value="Unassembled WGS sequence"/>
</dbReference>
<name>A0A1B0BD44_9MUSC</name>
<dbReference type="EnsemblMetazoa" id="GPPI026264-RA">
    <property type="protein sequence ID" value="GPPI026264-PA"/>
    <property type="gene ID" value="GPPI026264"/>
</dbReference>
<dbReference type="VEuPathDB" id="VectorBase:GPPI026264"/>
<accession>A0A1B0BD44</accession>
<reference evidence="2" key="1">
    <citation type="submission" date="2015-01" db="EMBL/GenBank/DDBJ databases">
        <authorList>
            <person name="Aksoy S."/>
            <person name="Warren W."/>
            <person name="Wilson R.K."/>
        </authorList>
    </citation>
    <scope>NUCLEOTIDE SEQUENCE [LARGE SCALE GENOMIC DNA]</scope>
    <source>
        <strain evidence="2">IAEA</strain>
    </source>
</reference>
<organism evidence="1 2">
    <name type="scientific">Glossina palpalis gambiensis</name>
    <dbReference type="NCBI Taxonomy" id="67801"/>
    <lineage>
        <taxon>Eukaryota</taxon>
        <taxon>Metazoa</taxon>
        <taxon>Ecdysozoa</taxon>
        <taxon>Arthropoda</taxon>
        <taxon>Hexapoda</taxon>
        <taxon>Insecta</taxon>
        <taxon>Pterygota</taxon>
        <taxon>Neoptera</taxon>
        <taxon>Endopterygota</taxon>
        <taxon>Diptera</taxon>
        <taxon>Brachycera</taxon>
        <taxon>Muscomorpha</taxon>
        <taxon>Hippoboscoidea</taxon>
        <taxon>Glossinidae</taxon>
        <taxon>Glossina</taxon>
    </lineage>
</organism>
<dbReference type="EMBL" id="JXJN01012336">
    <property type="status" value="NOT_ANNOTATED_CDS"/>
    <property type="molecule type" value="Genomic_DNA"/>
</dbReference>
<proteinExistence type="predicted"/>
<sequence length="116" mass="13818">MKKFNVKLTDMISQDVHCYSVQFLPWDGVMVPCQAEICNSSRETYHEYPMSVLCRKNDILSRFLWKCQVDNLTAIRDYLCECQCYHQFIPQEGKAKRFTFISQFMAMKLNSMYCKK</sequence>
<evidence type="ECO:0000313" key="2">
    <source>
        <dbReference type="Proteomes" id="UP000092460"/>
    </source>
</evidence>
<reference evidence="1" key="2">
    <citation type="submission" date="2020-05" db="UniProtKB">
        <authorList>
            <consortium name="EnsemblMetazoa"/>
        </authorList>
    </citation>
    <scope>IDENTIFICATION</scope>
    <source>
        <strain evidence="1">IAEA</strain>
    </source>
</reference>
<keyword evidence="2" id="KW-1185">Reference proteome</keyword>
<evidence type="ECO:0000313" key="1">
    <source>
        <dbReference type="EnsemblMetazoa" id="GPPI026264-PA"/>
    </source>
</evidence>